<dbReference type="InterPro" id="IPR000601">
    <property type="entry name" value="PKD_dom"/>
</dbReference>
<comment type="caution">
    <text evidence="3">The sequence shown here is derived from an EMBL/GenBank/DDBJ whole genome shotgun (WGS) entry which is preliminary data.</text>
</comment>
<dbReference type="PROSITE" id="PS51257">
    <property type="entry name" value="PROKAR_LIPOPROTEIN"/>
    <property type="match status" value="1"/>
</dbReference>
<feature type="chain" id="PRO_5046319801" evidence="1">
    <location>
        <begin position="25"/>
        <end position="699"/>
    </location>
</feature>
<feature type="domain" description="PKD/Chitinase" evidence="2">
    <location>
        <begin position="333"/>
        <end position="416"/>
    </location>
</feature>
<sequence>MKSRILLPLICAVLLAACGGGSSGSTEPTKGDGKVNHLPIAHIQGTSGKIFLNQDVQFSAEKSTDQDGDNLNYRWQLYRKADNTELNLPEPTAKILTLKLTELGAYELKLIVSDGKGQSTPAIFAFEVHNQPSLQISAGEDSSVKQGDTVTLQGTINASEGITISSYQWAFVARPAGSNATILQANAINSSFIADQTGAYIVQLKVTDINGNVVTDNVTISSVSEQQNSAPNVIIHLAKATLAKNEVLLIDGSQSYDPDSGDILTFNWEILSKPANSVVSLKALNSGKAEFAADTFGTYQLKLTVTDQNGASSNKTITLQVNIKQPPIAELGDTKMVTVGDVVTISCNRCYDPDGDTLTYRWHLLTKPQGSGSTLSSITAPEVSFTADKAGDYLLRLIINDGIFDSQPAAQVVTAVADKPPVAVIQGATDRQIILGESLLLDASGSYDPEGGTVQFLWSLTKPNNSNASIADNEAAKVQFLADVVGDYVLALTVKDVGGQVAQQAVTVQVKENNSDLTGHVVAKFVDPSAKPLANLQLQINDTSVTTDAFGNLDHELQLRPNGNVAIKINDSRVASASYSSLPVDEQNFYVNLNSVPLLAMQSIDLFLPVCSKLADGKPLSVTFDLDTVPARFGDFYYSFGQQIELSTLKITRVNLPAPTTMTLRLPDGYKFTQNSSSTLALDVTFQPQIKLMTATVCD</sequence>
<feature type="domain" description="PKD/Chitinase" evidence="2">
    <location>
        <begin position="233"/>
        <end position="324"/>
    </location>
</feature>
<evidence type="ECO:0000313" key="4">
    <source>
        <dbReference type="Proteomes" id="UP001595453"/>
    </source>
</evidence>
<gene>
    <name evidence="3" type="ORF">ACFOEE_14435</name>
</gene>
<dbReference type="PANTHER" id="PTHR46182">
    <property type="entry name" value="FI19480P1"/>
    <property type="match status" value="1"/>
</dbReference>
<proteinExistence type="predicted"/>
<feature type="domain" description="PKD/Chitinase" evidence="2">
    <location>
        <begin position="422"/>
        <end position="513"/>
    </location>
</feature>
<dbReference type="InterPro" id="IPR029865">
    <property type="entry name" value="KIAA0319-like"/>
</dbReference>
<dbReference type="RefSeq" id="WP_377125628.1">
    <property type="nucleotide sequence ID" value="NZ_JBHRSD010000026.1"/>
</dbReference>
<dbReference type="Pfam" id="PF18911">
    <property type="entry name" value="PKD_4"/>
    <property type="match status" value="1"/>
</dbReference>
<dbReference type="InterPro" id="IPR013783">
    <property type="entry name" value="Ig-like_fold"/>
</dbReference>
<accession>A0ABV7CM87</accession>
<keyword evidence="4" id="KW-1185">Reference proteome</keyword>
<dbReference type="Pfam" id="PF22352">
    <property type="entry name" value="K319L-like_PKD"/>
    <property type="match status" value="3"/>
</dbReference>
<name>A0ABV7CM87_9GAMM</name>
<dbReference type="PANTHER" id="PTHR46182:SF2">
    <property type="entry name" value="FI19480P1"/>
    <property type="match status" value="1"/>
</dbReference>
<organism evidence="3 4">
    <name type="scientific">Pseudoalteromonas fenneropenaei</name>
    <dbReference type="NCBI Taxonomy" id="1737459"/>
    <lineage>
        <taxon>Bacteria</taxon>
        <taxon>Pseudomonadati</taxon>
        <taxon>Pseudomonadota</taxon>
        <taxon>Gammaproteobacteria</taxon>
        <taxon>Alteromonadales</taxon>
        <taxon>Pseudoalteromonadaceae</taxon>
        <taxon>Pseudoalteromonas</taxon>
    </lineage>
</organism>
<evidence type="ECO:0000256" key="1">
    <source>
        <dbReference type="SAM" id="SignalP"/>
    </source>
</evidence>
<dbReference type="InterPro" id="IPR022409">
    <property type="entry name" value="PKD/Chitinase_dom"/>
</dbReference>
<dbReference type="InterPro" id="IPR035986">
    <property type="entry name" value="PKD_dom_sf"/>
</dbReference>
<dbReference type="Gene3D" id="2.60.40.10">
    <property type="entry name" value="Immunoglobulins"/>
    <property type="match status" value="5"/>
</dbReference>
<evidence type="ECO:0000313" key="3">
    <source>
        <dbReference type="EMBL" id="MFC3033718.1"/>
    </source>
</evidence>
<dbReference type="SUPFAM" id="SSF49299">
    <property type="entry name" value="PKD domain"/>
    <property type="match status" value="4"/>
</dbReference>
<reference evidence="4" key="1">
    <citation type="journal article" date="2019" name="Int. J. Syst. Evol. Microbiol.">
        <title>The Global Catalogue of Microorganisms (GCM) 10K type strain sequencing project: providing services to taxonomists for standard genome sequencing and annotation.</title>
        <authorList>
            <consortium name="The Broad Institute Genomics Platform"/>
            <consortium name="The Broad Institute Genome Sequencing Center for Infectious Disease"/>
            <person name="Wu L."/>
            <person name="Ma J."/>
        </authorList>
    </citation>
    <scope>NUCLEOTIDE SEQUENCE [LARGE SCALE GENOMIC DNA]</scope>
    <source>
        <strain evidence="4">KCTC 42730</strain>
    </source>
</reference>
<dbReference type="SMART" id="SM00089">
    <property type="entry name" value="PKD"/>
    <property type="match status" value="4"/>
</dbReference>
<dbReference type="Proteomes" id="UP001595453">
    <property type="component" value="Unassembled WGS sequence"/>
</dbReference>
<feature type="domain" description="PKD/Chitinase" evidence="2">
    <location>
        <begin position="38"/>
        <end position="161"/>
    </location>
</feature>
<evidence type="ECO:0000259" key="2">
    <source>
        <dbReference type="SMART" id="SM00089"/>
    </source>
</evidence>
<feature type="signal peptide" evidence="1">
    <location>
        <begin position="1"/>
        <end position="24"/>
    </location>
</feature>
<keyword evidence="1" id="KW-0732">Signal</keyword>
<protein>
    <submittedName>
        <fullName evidence="3">PKD domain-containing protein</fullName>
    </submittedName>
</protein>
<dbReference type="EMBL" id="JBHRSD010000026">
    <property type="protein sequence ID" value="MFC3033718.1"/>
    <property type="molecule type" value="Genomic_DNA"/>
</dbReference>